<reference evidence="1 2" key="1">
    <citation type="submission" date="2019-02" db="EMBL/GenBank/DDBJ databases">
        <title>Bacteria dissemination in different level of health care in South Africa: the effectiveness of infections prevention and control.</title>
        <authorList>
            <person name="Shobo C."/>
            <person name="Amoako D.G."/>
            <person name="Allam M."/>
            <person name="Ismail A."/>
            <person name="Bester L.A."/>
            <person name="Essack S.Y."/>
        </authorList>
    </citation>
    <scope>NUCLEOTIDE SEQUENCE [LARGE SCALE GENOMIC DNA]</scope>
    <source>
        <strain evidence="1 2">2SIL2</strain>
    </source>
</reference>
<evidence type="ECO:0000313" key="2">
    <source>
        <dbReference type="Proteomes" id="UP000305511"/>
    </source>
</evidence>
<dbReference type="Proteomes" id="UP000305511">
    <property type="component" value="Unassembled WGS sequence"/>
</dbReference>
<sequence>MTKVFEDEFMDWQADMVAIAREFIEDRAEKIYLYGSIEGGSYSFNLFFKINNKIVTMNEVNSALKPGEKKYNTSEERRWEVLDVGMDDLLEIDEVCKKYSKPVPTQFKLFYDVKENSLKAKYKYDLFYSNSDDLSSYDIFMSWFEEVKSAVENPQEFGF</sequence>
<evidence type="ECO:0008006" key="3">
    <source>
        <dbReference type="Google" id="ProtNLM"/>
    </source>
</evidence>
<gene>
    <name evidence="1" type="ORF">EY666_18960</name>
</gene>
<dbReference type="AlphaFoldDB" id="A0A4U3KD11"/>
<comment type="caution">
    <text evidence="1">The sequence shown here is derived from an EMBL/GenBank/DDBJ whole genome shotgun (WGS) entry which is preliminary data.</text>
</comment>
<evidence type="ECO:0000313" key="1">
    <source>
        <dbReference type="EMBL" id="TKK59382.1"/>
    </source>
</evidence>
<name>A0A4U3KD11_ENTFL</name>
<proteinExistence type="predicted"/>
<protein>
    <recommendedName>
        <fullName evidence="3">DUF600 family protein</fullName>
    </recommendedName>
</protein>
<dbReference type="RefSeq" id="WP_064687252.1">
    <property type="nucleotide sequence ID" value="NZ_BDEN01000003.1"/>
</dbReference>
<organism evidence="1 2">
    <name type="scientific">Enterococcus faecalis</name>
    <name type="common">Streptococcus faecalis</name>
    <dbReference type="NCBI Taxonomy" id="1351"/>
    <lineage>
        <taxon>Bacteria</taxon>
        <taxon>Bacillati</taxon>
        <taxon>Bacillota</taxon>
        <taxon>Bacilli</taxon>
        <taxon>Lactobacillales</taxon>
        <taxon>Enterococcaceae</taxon>
        <taxon>Enterococcus</taxon>
    </lineage>
</organism>
<accession>A0A4U3KD11</accession>
<dbReference type="EMBL" id="SIYF01000696">
    <property type="protein sequence ID" value="TKK59382.1"/>
    <property type="molecule type" value="Genomic_DNA"/>
</dbReference>